<dbReference type="Proteomes" id="UP000596661">
    <property type="component" value="Chromosome 2"/>
</dbReference>
<organism evidence="3 4">
    <name type="scientific">Cannabis sativa</name>
    <name type="common">Hemp</name>
    <name type="synonym">Marijuana</name>
    <dbReference type="NCBI Taxonomy" id="3483"/>
    <lineage>
        <taxon>Eukaryota</taxon>
        <taxon>Viridiplantae</taxon>
        <taxon>Streptophyta</taxon>
        <taxon>Embryophyta</taxon>
        <taxon>Tracheophyta</taxon>
        <taxon>Spermatophyta</taxon>
        <taxon>Magnoliopsida</taxon>
        <taxon>eudicotyledons</taxon>
        <taxon>Gunneridae</taxon>
        <taxon>Pentapetalae</taxon>
        <taxon>rosids</taxon>
        <taxon>fabids</taxon>
        <taxon>Rosales</taxon>
        <taxon>Cannabaceae</taxon>
        <taxon>Cannabis</taxon>
    </lineage>
</organism>
<evidence type="ECO:0000313" key="3">
    <source>
        <dbReference type="EnsemblPlants" id="cds.evm.model.02.90"/>
    </source>
</evidence>
<proteinExistence type="predicted"/>
<dbReference type="Gramene" id="evm.model.02.90">
    <property type="protein sequence ID" value="cds.evm.model.02.90"/>
    <property type="gene ID" value="evm.TU.02.90"/>
</dbReference>
<dbReference type="EMBL" id="UZAU01000085">
    <property type="status" value="NOT_ANNOTATED_CDS"/>
    <property type="molecule type" value="Genomic_DNA"/>
</dbReference>
<keyword evidence="4" id="KW-1185">Reference proteome</keyword>
<sequence length="108" mass="10869">MYPNTLYFFTLFLLLLTTGTALAYHSGPGGTNRKMSSDPSGGGNGNPTGATGSAHGPNWDYSWGWGSSPGAGWGYGSGSGRSPNGFGGGSPGTMNHSPVGSRDGNNHG</sequence>
<name>A0A803P351_CANSA</name>
<feature type="region of interest" description="Disordered" evidence="1">
    <location>
        <begin position="74"/>
        <end position="108"/>
    </location>
</feature>
<evidence type="ECO:0000313" key="4">
    <source>
        <dbReference type="Proteomes" id="UP000596661"/>
    </source>
</evidence>
<feature type="compositionally biased region" description="Gly residues" evidence="1">
    <location>
        <begin position="74"/>
        <end position="91"/>
    </location>
</feature>
<feature type="signal peptide" evidence="2">
    <location>
        <begin position="1"/>
        <end position="23"/>
    </location>
</feature>
<evidence type="ECO:0000256" key="1">
    <source>
        <dbReference type="SAM" id="MobiDB-lite"/>
    </source>
</evidence>
<dbReference type="OMA" id="ATRGPNW"/>
<dbReference type="AlphaFoldDB" id="A0A803P351"/>
<feature type="chain" id="PRO_5031485545" evidence="2">
    <location>
        <begin position="24"/>
        <end position="108"/>
    </location>
</feature>
<evidence type="ECO:0000256" key="2">
    <source>
        <dbReference type="SAM" id="SignalP"/>
    </source>
</evidence>
<protein>
    <submittedName>
        <fullName evidence="3">Uncharacterized protein</fullName>
    </submittedName>
</protein>
<feature type="region of interest" description="Disordered" evidence="1">
    <location>
        <begin position="25"/>
        <end position="55"/>
    </location>
</feature>
<reference evidence="3" key="2">
    <citation type="submission" date="2021-03" db="UniProtKB">
        <authorList>
            <consortium name="EnsemblPlants"/>
        </authorList>
    </citation>
    <scope>IDENTIFICATION</scope>
</reference>
<reference evidence="3" key="1">
    <citation type="submission" date="2018-11" db="EMBL/GenBank/DDBJ databases">
        <authorList>
            <person name="Grassa J C."/>
        </authorList>
    </citation>
    <scope>NUCLEOTIDE SEQUENCE [LARGE SCALE GENOMIC DNA]</scope>
</reference>
<dbReference type="EnsemblPlants" id="evm.model.02.90">
    <property type="protein sequence ID" value="cds.evm.model.02.90"/>
    <property type="gene ID" value="evm.TU.02.90"/>
</dbReference>
<keyword evidence="2" id="KW-0732">Signal</keyword>
<accession>A0A803P351</accession>